<proteinExistence type="predicted"/>
<dbReference type="InterPro" id="IPR000160">
    <property type="entry name" value="GGDEF_dom"/>
</dbReference>
<dbReference type="InterPro" id="IPR043128">
    <property type="entry name" value="Rev_trsase/Diguanyl_cyclase"/>
</dbReference>
<dbReference type="GO" id="GO:0052621">
    <property type="term" value="F:diguanylate cyclase activity"/>
    <property type="evidence" value="ECO:0007669"/>
    <property type="project" value="TreeGrafter"/>
</dbReference>
<accession>A0A512DEN0</accession>
<dbReference type="SMART" id="SM00267">
    <property type="entry name" value="GGDEF"/>
    <property type="match status" value="1"/>
</dbReference>
<dbReference type="PANTHER" id="PTHR45138">
    <property type="entry name" value="REGULATORY COMPONENTS OF SENSORY TRANSDUCTION SYSTEM"/>
    <property type="match status" value="1"/>
</dbReference>
<dbReference type="OrthoDB" id="23692at2"/>
<dbReference type="NCBIfam" id="TIGR00254">
    <property type="entry name" value="GGDEF"/>
    <property type="match status" value="1"/>
</dbReference>
<gene>
    <name evidence="2" type="ORF">CAE01nite_26460</name>
</gene>
<name>A0A512DEN0_9CELL</name>
<dbReference type="AlphaFoldDB" id="A0A512DEN0"/>
<dbReference type="InterPro" id="IPR050469">
    <property type="entry name" value="Diguanylate_Cyclase"/>
</dbReference>
<dbReference type="PANTHER" id="PTHR45138:SF9">
    <property type="entry name" value="DIGUANYLATE CYCLASE DGCM-RELATED"/>
    <property type="match status" value="1"/>
</dbReference>
<organism evidence="2 3">
    <name type="scientific">Cellulomonas aerilata</name>
    <dbReference type="NCBI Taxonomy" id="515326"/>
    <lineage>
        <taxon>Bacteria</taxon>
        <taxon>Bacillati</taxon>
        <taxon>Actinomycetota</taxon>
        <taxon>Actinomycetes</taxon>
        <taxon>Micrococcales</taxon>
        <taxon>Cellulomonadaceae</taxon>
        <taxon>Cellulomonas</taxon>
    </lineage>
</organism>
<evidence type="ECO:0000259" key="1">
    <source>
        <dbReference type="PROSITE" id="PS50887"/>
    </source>
</evidence>
<feature type="domain" description="GGDEF" evidence="1">
    <location>
        <begin position="398"/>
        <end position="526"/>
    </location>
</feature>
<dbReference type="Proteomes" id="UP000321181">
    <property type="component" value="Unassembled WGS sequence"/>
</dbReference>
<dbReference type="InterPro" id="IPR011990">
    <property type="entry name" value="TPR-like_helical_dom_sf"/>
</dbReference>
<comment type="caution">
    <text evidence="2">The sequence shown here is derived from an EMBL/GenBank/DDBJ whole genome shotgun (WGS) entry which is preliminary data.</text>
</comment>
<reference evidence="2 3" key="1">
    <citation type="submission" date="2019-07" db="EMBL/GenBank/DDBJ databases">
        <title>Whole genome shotgun sequence of Cellulomonas aerilata NBRC 106308.</title>
        <authorList>
            <person name="Hosoyama A."/>
            <person name="Uohara A."/>
            <person name="Ohji S."/>
            <person name="Ichikawa N."/>
        </authorList>
    </citation>
    <scope>NUCLEOTIDE SEQUENCE [LARGE SCALE GENOMIC DNA]</scope>
    <source>
        <strain evidence="2 3">NBRC 106308</strain>
    </source>
</reference>
<dbReference type="PROSITE" id="PS50887">
    <property type="entry name" value="GGDEF"/>
    <property type="match status" value="1"/>
</dbReference>
<protein>
    <recommendedName>
        <fullName evidence="1">GGDEF domain-containing protein</fullName>
    </recommendedName>
</protein>
<evidence type="ECO:0000313" key="3">
    <source>
        <dbReference type="Proteomes" id="UP000321181"/>
    </source>
</evidence>
<dbReference type="CDD" id="cd01949">
    <property type="entry name" value="GGDEF"/>
    <property type="match status" value="1"/>
</dbReference>
<dbReference type="InterPro" id="IPR029787">
    <property type="entry name" value="Nucleotide_cyclase"/>
</dbReference>
<evidence type="ECO:0000313" key="2">
    <source>
        <dbReference type="EMBL" id="GEO34921.1"/>
    </source>
</evidence>
<sequence>MGARGTGADAVVRAEFGPFDALADLTHARLLEGYAEQAVQDCRVWRTVALAAGDLQTVLYLHYIEGAALLELGRGREAVTAALDLLGTLEEVDDPLWRAKAYALLAEASARVGNLGRAMDALAEGVRLVERVPSGRYGHLSATSGVAAALQAVDLLEQADALLTGVAPLGRPEVDLHVVHQQALLSLYWAATLGLIGDAAGSAAQSATAARRARRLARLAGIADEPQMVARGEVIEAYALCRLGDVELAAVRARAAGDRFLVRREVLERTLLHLVLAAAASAAGDHAEARTLITGAIADSRRLGRSTWTAAALEALAEVDVAEHGPHPAVDAWTELGREALGRVWSERAGRFTALQDRHRLRQLTAQTDRMARAALHDELTGLGNRRMLTEALETDVGPRLALFVDVDQFKAINDRFSHAVGDEVLRRLAHMLRAGSREGDVLVRYGGDEFVVLVPGAELGPASALATRLHAAVREADWDDLAPGLRVTVSIGVGPVSDVGGVGAADAALYGAKNRGRDRVVVSDRP</sequence>
<dbReference type="RefSeq" id="WP_146905356.1">
    <property type="nucleotide sequence ID" value="NZ_BAAARM010000001.1"/>
</dbReference>
<dbReference type="Gene3D" id="3.30.70.270">
    <property type="match status" value="1"/>
</dbReference>
<keyword evidence="3" id="KW-1185">Reference proteome</keyword>
<dbReference type="Pfam" id="PF00990">
    <property type="entry name" value="GGDEF"/>
    <property type="match status" value="1"/>
</dbReference>
<dbReference type="SUPFAM" id="SSF55073">
    <property type="entry name" value="Nucleotide cyclase"/>
    <property type="match status" value="1"/>
</dbReference>
<dbReference type="EMBL" id="BJYY01000016">
    <property type="protein sequence ID" value="GEO34921.1"/>
    <property type="molecule type" value="Genomic_DNA"/>
</dbReference>
<dbReference type="SUPFAM" id="SSF48452">
    <property type="entry name" value="TPR-like"/>
    <property type="match status" value="1"/>
</dbReference>